<organism evidence="8 9">
    <name type="scientific">Xylocopa violacea</name>
    <name type="common">Violet carpenter bee</name>
    <name type="synonym">Apis violacea</name>
    <dbReference type="NCBI Taxonomy" id="135666"/>
    <lineage>
        <taxon>Eukaryota</taxon>
        <taxon>Metazoa</taxon>
        <taxon>Ecdysozoa</taxon>
        <taxon>Arthropoda</taxon>
        <taxon>Hexapoda</taxon>
        <taxon>Insecta</taxon>
        <taxon>Pterygota</taxon>
        <taxon>Neoptera</taxon>
        <taxon>Endopterygota</taxon>
        <taxon>Hymenoptera</taxon>
        <taxon>Apocrita</taxon>
        <taxon>Aculeata</taxon>
        <taxon>Apoidea</taxon>
        <taxon>Anthophila</taxon>
        <taxon>Apidae</taxon>
        <taxon>Xylocopa</taxon>
        <taxon>Xylocopa</taxon>
    </lineage>
</organism>
<keyword evidence="3 6" id="KW-0808">Transferase</keyword>
<sequence length="699" mass="80244">MLKMENCSEFVDLLCARRKDCDILWVSRPMDPLSPHKLPPESNYSRNKMIQTVLNDEKVRLAITSLAAVQQESVRTVVKKAHMILNEMASKAHLPTVRWIGLIITKVLKRIFVSIYINENAIFKMKKEMQISQVQYVYAPSHRSYLDFILLSYILFSYDMALPNIASGMDFYQMYIIGEALRKTGAFYMRRSFANDVLYKRIFSSYVMSLVKHSDRAIEFFIEGTRSRSLKSVAPKFGLLSIILESLLEGSVPDIHFIPISINYERPPEELLFAYELLGIPKPKESTTGLLHSLSILQKPYAYGRVVFNVGEPIPASQFLSMEHRKAKVLSPYTKLPTSVTEKLAYRIIDSHKRNTILMPFNLISLLFNERSQTHPDSPYMLDCLVKDYLWCKNLLRAFNAIIHVEKSIDTNDQSANTVEQEILNTLKPHEELLTFDKSKTLKLKERHMKTKLKNDLGVKGYTLSEKTMKIAVPVINISIYLNPTLSFLIKSAIVVVAIGMEKIELGIAFKRYTLLRTLLSTEFAMPLIEDESVIKSEWKEVLNLLSIQNCISVQTDMYIQKKDDKIFSLLYNVILPFIDTVYVTCLVLFEWDETQSNYVTIQAVLIEVQKRIEEAFLEGREWGQHPYSLSLDLINTTVSNLLAQGILSYEKRSIYLIDKIKLALILEQLQDLSLKRPLGLYINAVLLPMSSPIVSAKL</sequence>
<keyword evidence="4" id="KW-0472">Membrane</keyword>
<evidence type="ECO:0000256" key="4">
    <source>
        <dbReference type="ARBA" id="ARBA00023136"/>
    </source>
</evidence>
<evidence type="ECO:0000256" key="1">
    <source>
        <dbReference type="ARBA" id="ARBA00004184"/>
    </source>
</evidence>
<name>A0ABP1PGC8_XYLVO</name>
<dbReference type="PANTHER" id="PTHR12563">
    <property type="entry name" value="GLYCEROL-3-PHOSPHATE ACYLTRANSFERASE"/>
    <property type="match status" value="1"/>
</dbReference>
<dbReference type="InterPro" id="IPR041728">
    <property type="entry name" value="GPAT/DHAPAT_LPLAT"/>
</dbReference>
<evidence type="ECO:0000259" key="7">
    <source>
        <dbReference type="SMART" id="SM00563"/>
    </source>
</evidence>
<dbReference type="PANTHER" id="PTHR12563:SF17">
    <property type="entry name" value="DIHYDROXYACETONE PHOSPHATE ACYLTRANSFERASE"/>
    <property type="match status" value="1"/>
</dbReference>
<proteinExistence type="inferred from homology"/>
<dbReference type="InterPro" id="IPR002123">
    <property type="entry name" value="Plipid/glycerol_acylTrfase"/>
</dbReference>
<comment type="similarity">
    <text evidence="2 6">Belongs to the GPAT/DAPAT family.</text>
</comment>
<feature type="domain" description="Phospholipid/glycerol acyltransferase" evidence="7">
    <location>
        <begin position="136"/>
        <end position="265"/>
    </location>
</feature>
<keyword evidence="9" id="KW-1185">Reference proteome</keyword>
<dbReference type="EMBL" id="CAXAJV020001301">
    <property type="protein sequence ID" value="CAL7952242.1"/>
    <property type="molecule type" value="Genomic_DNA"/>
</dbReference>
<evidence type="ECO:0000313" key="9">
    <source>
        <dbReference type="Proteomes" id="UP001642520"/>
    </source>
</evidence>
<dbReference type="Pfam" id="PF19277">
    <property type="entry name" value="GPAT_C"/>
    <property type="match status" value="1"/>
</dbReference>
<dbReference type="PIRSF" id="PIRSF000437">
    <property type="entry name" value="GPAT_DHAPAT"/>
    <property type="match status" value="1"/>
</dbReference>
<evidence type="ECO:0000256" key="5">
    <source>
        <dbReference type="ARBA" id="ARBA00023315"/>
    </source>
</evidence>
<reference evidence="8 9" key="1">
    <citation type="submission" date="2024-08" db="EMBL/GenBank/DDBJ databases">
        <authorList>
            <person name="Will J Nash"/>
            <person name="Angela Man"/>
            <person name="Seanna McTaggart"/>
            <person name="Kendall Baker"/>
            <person name="Tom Barker"/>
            <person name="Leah Catchpole"/>
            <person name="Alex Durrant"/>
            <person name="Karim Gharbi"/>
            <person name="Naomi Irish"/>
            <person name="Gemy Kaithakottil"/>
            <person name="Debby Ku"/>
            <person name="Aaliyah Providence"/>
            <person name="Felix Shaw"/>
            <person name="David Swarbreck"/>
            <person name="Chris Watkins"/>
            <person name="Ann M. McCartney"/>
            <person name="Giulio Formenti"/>
            <person name="Alice Mouton"/>
            <person name="Noel Vella"/>
            <person name="Bjorn M von Reumont"/>
            <person name="Adriana Vella"/>
            <person name="Wilfried Haerty"/>
        </authorList>
    </citation>
    <scope>NUCLEOTIDE SEQUENCE [LARGE SCALE GENOMIC DNA]</scope>
</reference>
<dbReference type="Pfam" id="PF01553">
    <property type="entry name" value="Acyltransferase"/>
    <property type="match status" value="1"/>
</dbReference>
<dbReference type="CDD" id="cd07993">
    <property type="entry name" value="LPLAT_DHAPAT-like"/>
    <property type="match status" value="1"/>
</dbReference>
<evidence type="ECO:0000256" key="2">
    <source>
        <dbReference type="ARBA" id="ARBA00007937"/>
    </source>
</evidence>
<evidence type="ECO:0000256" key="3">
    <source>
        <dbReference type="ARBA" id="ARBA00022679"/>
    </source>
</evidence>
<dbReference type="SMART" id="SM00563">
    <property type="entry name" value="PlsC"/>
    <property type="match status" value="1"/>
</dbReference>
<evidence type="ECO:0000256" key="6">
    <source>
        <dbReference type="PIRNR" id="PIRNR000437"/>
    </source>
</evidence>
<gene>
    <name evidence="8" type="ORF">XYLVIOL_LOCUS10953</name>
</gene>
<comment type="subcellular location">
    <subcellularLocation>
        <location evidence="1">Endomembrane system</location>
        <topology evidence="1">Peripheral membrane protein</topology>
    </subcellularLocation>
</comment>
<dbReference type="Proteomes" id="UP001642520">
    <property type="component" value="Unassembled WGS sequence"/>
</dbReference>
<protein>
    <recommendedName>
        <fullName evidence="7">Phospholipid/glycerol acyltransferase domain-containing protein</fullName>
    </recommendedName>
</protein>
<dbReference type="SUPFAM" id="SSF69593">
    <property type="entry name" value="Glycerol-3-phosphate (1)-acyltransferase"/>
    <property type="match status" value="1"/>
</dbReference>
<dbReference type="InterPro" id="IPR045520">
    <property type="entry name" value="GPAT/DHAPAT_C"/>
</dbReference>
<evidence type="ECO:0000313" key="8">
    <source>
        <dbReference type="EMBL" id="CAL7952242.1"/>
    </source>
</evidence>
<keyword evidence="5 6" id="KW-0012">Acyltransferase</keyword>
<comment type="caution">
    <text evidence="8">The sequence shown here is derived from an EMBL/GenBank/DDBJ whole genome shotgun (WGS) entry which is preliminary data.</text>
</comment>
<dbReference type="InterPro" id="IPR022284">
    <property type="entry name" value="GPAT/DHAPAT"/>
</dbReference>
<accession>A0ABP1PGC8</accession>